<feature type="transmembrane region" description="Helical" evidence="8">
    <location>
        <begin position="7"/>
        <end position="25"/>
    </location>
</feature>
<feature type="transmembrane region" description="Helical" evidence="8">
    <location>
        <begin position="300"/>
        <end position="333"/>
    </location>
</feature>
<dbReference type="PANTHER" id="PTHR21716">
    <property type="entry name" value="TRANSMEMBRANE PROTEIN"/>
    <property type="match status" value="1"/>
</dbReference>
<keyword evidence="5 8" id="KW-0812">Transmembrane</keyword>
<gene>
    <name evidence="9" type="ORF">FK178_03795</name>
</gene>
<dbReference type="AlphaFoldDB" id="A0A5B8YP69"/>
<dbReference type="KEGG" id="anp:FK178_03795"/>
<organism evidence="9 10">
    <name type="scientific">Antarcticibacterium arcticum</name>
    <dbReference type="NCBI Taxonomy" id="2585771"/>
    <lineage>
        <taxon>Bacteria</taxon>
        <taxon>Pseudomonadati</taxon>
        <taxon>Bacteroidota</taxon>
        <taxon>Flavobacteriia</taxon>
        <taxon>Flavobacteriales</taxon>
        <taxon>Flavobacteriaceae</taxon>
        <taxon>Antarcticibacterium</taxon>
    </lineage>
</organism>
<evidence type="ECO:0000313" key="9">
    <source>
        <dbReference type="EMBL" id="QED39058.1"/>
    </source>
</evidence>
<keyword evidence="7 8" id="KW-0472">Membrane</keyword>
<evidence type="ECO:0000256" key="8">
    <source>
        <dbReference type="SAM" id="Phobius"/>
    </source>
</evidence>
<keyword evidence="10" id="KW-1185">Reference proteome</keyword>
<feature type="transmembrane region" description="Helical" evidence="8">
    <location>
        <begin position="231"/>
        <end position="262"/>
    </location>
</feature>
<keyword evidence="3" id="KW-0813">Transport</keyword>
<proteinExistence type="inferred from homology"/>
<evidence type="ECO:0000256" key="6">
    <source>
        <dbReference type="ARBA" id="ARBA00022989"/>
    </source>
</evidence>
<evidence type="ECO:0000256" key="1">
    <source>
        <dbReference type="ARBA" id="ARBA00004651"/>
    </source>
</evidence>
<evidence type="ECO:0000256" key="7">
    <source>
        <dbReference type="ARBA" id="ARBA00023136"/>
    </source>
</evidence>
<sequence length="356" mass="39567">MTKGKKILIIGTMFIVGSYFLFLGLVEARGFLAPLVMAIVLALLMIPFSNKLERSFLNRGFSSLASTLILFIISLGVFALLSFQIKNFVNDWDLIKEKMSPKIEQAESFIYDHTALTKEDFETYKEENDLTAMGGSSSAGQKAFGFMTAVLSFLSNYLLVFIYIFFLLNYRKKFKKFFLKLAPNEKQKETNAIIDNTATLVQQYLVGKSFLIILLTVLYSIGLGASGVDNFILISFIGAFLSLIPFIGNIIAFGLALVFGYLTTGEIGVLIGIIITFVVVQFIESYILEPYVVGDKVNLHPFLVILAIILGNMVWGILGMILAIPVLGILNIIFNHVPSLKPFGYLLSTDKEDDKS</sequence>
<dbReference type="Pfam" id="PF01594">
    <property type="entry name" value="AI-2E_transport"/>
    <property type="match status" value="1"/>
</dbReference>
<evidence type="ECO:0000256" key="4">
    <source>
        <dbReference type="ARBA" id="ARBA00022475"/>
    </source>
</evidence>
<keyword evidence="4" id="KW-1003">Cell membrane</keyword>
<feature type="transmembrane region" description="Helical" evidence="8">
    <location>
        <begin position="269"/>
        <end position="288"/>
    </location>
</feature>
<feature type="transmembrane region" description="Helical" evidence="8">
    <location>
        <begin position="61"/>
        <end position="83"/>
    </location>
</feature>
<dbReference type="OrthoDB" id="9793390at2"/>
<protein>
    <submittedName>
        <fullName evidence="9">AI-2E family transporter</fullName>
    </submittedName>
</protein>
<comment type="subcellular location">
    <subcellularLocation>
        <location evidence="1">Cell membrane</location>
        <topology evidence="1">Multi-pass membrane protein</topology>
    </subcellularLocation>
</comment>
<keyword evidence="6 8" id="KW-1133">Transmembrane helix</keyword>
<dbReference type="Proteomes" id="UP000321954">
    <property type="component" value="Chromosome"/>
</dbReference>
<dbReference type="InterPro" id="IPR002549">
    <property type="entry name" value="AI-2E-like"/>
</dbReference>
<feature type="transmembrane region" description="Helical" evidence="8">
    <location>
        <begin position="31"/>
        <end position="49"/>
    </location>
</feature>
<comment type="similarity">
    <text evidence="2">Belongs to the autoinducer-2 exporter (AI-2E) (TC 2.A.86) family.</text>
</comment>
<reference evidence="9 10" key="1">
    <citation type="submission" date="2019-08" db="EMBL/GenBank/DDBJ databases">
        <title>Antarcticibacterium arcticum sp. nov., a bacterium isolated from marine sediment of the Canadian Beaufort Sea.</title>
        <authorList>
            <person name="Lee Y.M."/>
            <person name="Baek K."/>
            <person name="Lee D.-H."/>
            <person name="Shin S.C."/>
            <person name="Jin Y.K."/>
            <person name="Park Y."/>
        </authorList>
    </citation>
    <scope>NUCLEOTIDE SEQUENCE [LARGE SCALE GENOMIC DNA]</scope>
    <source>
        <strain evidence="9 10">PAMC 28998</strain>
    </source>
</reference>
<evidence type="ECO:0000313" key="10">
    <source>
        <dbReference type="Proteomes" id="UP000321954"/>
    </source>
</evidence>
<name>A0A5B8YP69_9FLAO</name>
<dbReference type="GO" id="GO:0005886">
    <property type="term" value="C:plasma membrane"/>
    <property type="evidence" value="ECO:0007669"/>
    <property type="project" value="UniProtKB-SubCell"/>
</dbReference>
<dbReference type="PANTHER" id="PTHR21716:SF53">
    <property type="entry name" value="PERMEASE PERM-RELATED"/>
    <property type="match status" value="1"/>
</dbReference>
<accession>A0A5B8YP69</accession>
<evidence type="ECO:0000256" key="5">
    <source>
        <dbReference type="ARBA" id="ARBA00022692"/>
    </source>
</evidence>
<evidence type="ECO:0000256" key="2">
    <source>
        <dbReference type="ARBA" id="ARBA00009773"/>
    </source>
</evidence>
<dbReference type="EMBL" id="CP042476">
    <property type="protein sequence ID" value="QED39058.1"/>
    <property type="molecule type" value="Genomic_DNA"/>
</dbReference>
<feature type="transmembrane region" description="Helical" evidence="8">
    <location>
        <begin position="205"/>
        <end position="225"/>
    </location>
</feature>
<feature type="transmembrane region" description="Helical" evidence="8">
    <location>
        <begin position="143"/>
        <end position="168"/>
    </location>
</feature>
<evidence type="ECO:0000256" key="3">
    <source>
        <dbReference type="ARBA" id="ARBA00022448"/>
    </source>
</evidence>